<evidence type="ECO:0000256" key="1">
    <source>
        <dbReference type="SAM" id="SignalP"/>
    </source>
</evidence>
<feature type="signal peptide" evidence="1">
    <location>
        <begin position="1"/>
        <end position="30"/>
    </location>
</feature>
<organism evidence="2 3">
    <name type="scientific">Methylobacterium persicinum</name>
    <dbReference type="NCBI Taxonomy" id="374426"/>
    <lineage>
        <taxon>Bacteria</taxon>
        <taxon>Pseudomonadati</taxon>
        <taxon>Pseudomonadota</taxon>
        <taxon>Alphaproteobacteria</taxon>
        <taxon>Hyphomicrobiales</taxon>
        <taxon>Methylobacteriaceae</taxon>
        <taxon>Methylobacterium</taxon>
    </lineage>
</organism>
<comment type="caution">
    <text evidence="2">The sequence shown here is derived from an EMBL/GenBank/DDBJ whole genome shotgun (WGS) entry which is preliminary data.</text>
</comment>
<name>A0ABU0HL55_9HYPH</name>
<sequence length="140" mass="14192">MSRRPPLLAALLCASLLGANLLGACLPAQAQQPLRPKAGEKAAADKAARGPAPAAVIACPSVANYRMLMQAGATAAAATLADPKADHLGCAALPRQRIGAVVDRVTLAGRSYDCAAVKDTTVCHWVEAGTLPAAGAQGWR</sequence>
<dbReference type="RefSeq" id="WP_238249903.1">
    <property type="nucleotide sequence ID" value="NZ_BPQX01000034.1"/>
</dbReference>
<evidence type="ECO:0000313" key="2">
    <source>
        <dbReference type="EMBL" id="MDQ0443040.1"/>
    </source>
</evidence>
<dbReference type="PROSITE" id="PS51257">
    <property type="entry name" value="PROKAR_LIPOPROTEIN"/>
    <property type="match status" value="1"/>
</dbReference>
<gene>
    <name evidence="2" type="ORF">QO016_002538</name>
</gene>
<feature type="chain" id="PRO_5045959884" description="Secreted protein" evidence="1">
    <location>
        <begin position="31"/>
        <end position="140"/>
    </location>
</feature>
<evidence type="ECO:0008006" key="4">
    <source>
        <dbReference type="Google" id="ProtNLM"/>
    </source>
</evidence>
<reference evidence="2 3" key="1">
    <citation type="submission" date="2023-07" db="EMBL/GenBank/DDBJ databases">
        <title>Genomic Encyclopedia of Type Strains, Phase IV (KMG-IV): sequencing the most valuable type-strain genomes for metagenomic binning, comparative biology and taxonomic classification.</title>
        <authorList>
            <person name="Goeker M."/>
        </authorList>
    </citation>
    <scope>NUCLEOTIDE SEQUENCE [LARGE SCALE GENOMIC DNA]</scope>
    <source>
        <strain evidence="2 3">DSM 19562</strain>
    </source>
</reference>
<keyword evidence="1" id="KW-0732">Signal</keyword>
<proteinExistence type="predicted"/>
<dbReference type="EMBL" id="JAUSVV010000005">
    <property type="protein sequence ID" value="MDQ0443040.1"/>
    <property type="molecule type" value="Genomic_DNA"/>
</dbReference>
<protein>
    <recommendedName>
        <fullName evidence="4">Secreted protein</fullName>
    </recommendedName>
</protein>
<keyword evidence="3" id="KW-1185">Reference proteome</keyword>
<accession>A0ABU0HL55</accession>
<dbReference type="Proteomes" id="UP001236369">
    <property type="component" value="Unassembled WGS sequence"/>
</dbReference>
<evidence type="ECO:0000313" key="3">
    <source>
        <dbReference type="Proteomes" id="UP001236369"/>
    </source>
</evidence>